<protein>
    <recommendedName>
        <fullName evidence="1">GST N-terminal domain-containing protein</fullName>
    </recommendedName>
</protein>
<dbReference type="PANTHER" id="PTHR43917">
    <property type="match status" value="1"/>
</dbReference>
<name>A0A8S1RSA8_9CILI</name>
<dbReference type="InterPro" id="IPR004045">
    <property type="entry name" value="Glutathione_S-Trfase_N"/>
</dbReference>
<proteinExistence type="predicted"/>
<keyword evidence="3" id="KW-1185">Reference proteome</keyword>
<dbReference type="Pfam" id="PF02798">
    <property type="entry name" value="GST_N"/>
    <property type="match status" value="1"/>
</dbReference>
<gene>
    <name evidence="2" type="ORF">PSON_ATCC_30995.1.T2920003</name>
</gene>
<comment type="caution">
    <text evidence="2">The sequence shown here is derived from an EMBL/GenBank/DDBJ whole genome shotgun (WGS) entry which is preliminary data.</text>
</comment>
<organism evidence="2 3">
    <name type="scientific">Paramecium sonneborni</name>
    <dbReference type="NCBI Taxonomy" id="65129"/>
    <lineage>
        <taxon>Eukaryota</taxon>
        <taxon>Sar</taxon>
        <taxon>Alveolata</taxon>
        <taxon>Ciliophora</taxon>
        <taxon>Intramacronucleata</taxon>
        <taxon>Oligohymenophorea</taxon>
        <taxon>Peniculida</taxon>
        <taxon>Parameciidae</taxon>
        <taxon>Paramecium</taxon>
    </lineage>
</organism>
<dbReference type="Proteomes" id="UP000692954">
    <property type="component" value="Unassembled WGS sequence"/>
</dbReference>
<dbReference type="OrthoDB" id="445970at2759"/>
<feature type="domain" description="GST N-terminal" evidence="1">
    <location>
        <begin position="1"/>
        <end position="86"/>
    </location>
</feature>
<dbReference type="GO" id="GO:0006749">
    <property type="term" value="P:glutathione metabolic process"/>
    <property type="evidence" value="ECO:0007669"/>
    <property type="project" value="TreeGrafter"/>
</dbReference>
<dbReference type="EMBL" id="CAJJDN010000292">
    <property type="protein sequence ID" value="CAD8130457.1"/>
    <property type="molecule type" value="Genomic_DNA"/>
</dbReference>
<dbReference type="AlphaFoldDB" id="A0A8S1RSA8"/>
<dbReference type="PANTHER" id="PTHR43917:SF8">
    <property type="entry name" value="GH16740P-RELATED"/>
    <property type="match status" value="1"/>
</dbReference>
<accession>A0A8S1RSA8</accession>
<dbReference type="GO" id="GO:0005737">
    <property type="term" value="C:cytoplasm"/>
    <property type="evidence" value="ECO:0007669"/>
    <property type="project" value="TreeGrafter"/>
</dbReference>
<evidence type="ECO:0000259" key="1">
    <source>
        <dbReference type="PROSITE" id="PS50404"/>
    </source>
</evidence>
<dbReference type="PROSITE" id="PS50404">
    <property type="entry name" value="GST_NTER"/>
    <property type="match status" value="1"/>
</dbReference>
<reference evidence="2" key="1">
    <citation type="submission" date="2021-01" db="EMBL/GenBank/DDBJ databases">
        <authorList>
            <consortium name="Genoscope - CEA"/>
            <person name="William W."/>
        </authorList>
    </citation>
    <scope>NUCLEOTIDE SEQUENCE</scope>
</reference>
<evidence type="ECO:0000313" key="2">
    <source>
        <dbReference type="EMBL" id="CAD8130457.1"/>
    </source>
</evidence>
<dbReference type="GO" id="GO:0004364">
    <property type="term" value="F:glutathione transferase activity"/>
    <property type="evidence" value="ECO:0007669"/>
    <property type="project" value="TreeGrafter"/>
</dbReference>
<dbReference type="InterPro" id="IPR051369">
    <property type="entry name" value="GST_Theta"/>
</dbReference>
<evidence type="ECO:0000313" key="3">
    <source>
        <dbReference type="Proteomes" id="UP000692954"/>
    </source>
</evidence>
<sequence length="110" mass="12946">MSITLYFNSYSHRCLSVKTILLLTNYDFNEKIIDVLKGENLKQAFTNINPNQTVPAITKEFFSLFEIFAETNLNLDYILIHYKIKLKQIHIQIGIKMNFLEFQITLKNVI</sequence>